<evidence type="ECO:0000259" key="2">
    <source>
        <dbReference type="PROSITE" id="PS50158"/>
    </source>
</evidence>
<evidence type="ECO:0000256" key="1">
    <source>
        <dbReference type="PROSITE-ProRule" id="PRU00047"/>
    </source>
</evidence>
<accession>A0A0D3AGH2</accession>
<evidence type="ECO:0000313" key="3">
    <source>
        <dbReference type="EnsemblPlants" id="Bo21827s010.1"/>
    </source>
</evidence>
<dbReference type="OMA" id="CDQRESF"/>
<dbReference type="PROSITE" id="PS50158">
    <property type="entry name" value="ZF_CCHC"/>
    <property type="match status" value="1"/>
</dbReference>
<feature type="domain" description="CCHC-type" evidence="2">
    <location>
        <begin position="1"/>
        <end position="16"/>
    </location>
</feature>
<protein>
    <recommendedName>
        <fullName evidence="2">CCHC-type domain-containing protein</fullName>
    </recommendedName>
</protein>
<dbReference type="Proteomes" id="UP000032141">
    <property type="component" value="Unassembled WGS sequence"/>
</dbReference>
<reference evidence="3" key="2">
    <citation type="submission" date="2015-06" db="UniProtKB">
        <authorList>
            <consortium name="EnsemblPlants"/>
        </authorList>
    </citation>
    <scope>IDENTIFICATION</scope>
</reference>
<keyword evidence="1" id="KW-0862">Zinc</keyword>
<proteinExistence type="predicted"/>
<dbReference type="EnsemblPlants" id="Bo21827s010.1">
    <property type="protein sequence ID" value="Bo21827s010.1"/>
    <property type="gene ID" value="Bo21827s010"/>
</dbReference>
<dbReference type="GO" id="GO:0008270">
    <property type="term" value="F:zinc ion binding"/>
    <property type="evidence" value="ECO:0007669"/>
    <property type="project" value="UniProtKB-KW"/>
</dbReference>
<organism evidence="3 4">
    <name type="scientific">Brassica oleracea var. oleracea</name>
    <dbReference type="NCBI Taxonomy" id="109376"/>
    <lineage>
        <taxon>Eukaryota</taxon>
        <taxon>Viridiplantae</taxon>
        <taxon>Streptophyta</taxon>
        <taxon>Embryophyta</taxon>
        <taxon>Tracheophyta</taxon>
        <taxon>Spermatophyta</taxon>
        <taxon>Magnoliopsida</taxon>
        <taxon>eudicotyledons</taxon>
        <taxon>Gunneridae</taxon>
        <taxon>Pentapetalae</taxon>
        <taxon>rosids</taxon>
        <taxon>malvids</taxon>
        <taxon>Brassicales</taxon>
        <taxon>Brassicaceae</taxon>
        <taxon>Brassiceae</taxon>
        <taxon>Brassica</taxon>
    </lineage>
</organism>
<sequence>CQACGIQGHSAKNCPDFLIVRDGATTPQWQQQGPMHNWQQQAQMQNWNPRTNVAMMQGDASTRLLDSGASHHMTSDIANLSLHNPYNGGNDVILGDGSGLSISHT</sequence>
<dbReference type="HOGENOM" id="CLU_2243397_0_0_1"/>
<keyword evidence="4" id="KW-1185">Reference proteome</keyword>
<dbReference type="Gramene" id="Bo21827s010.1">
    <property type="protein sequence ID" value="Bo21827s010.1"/>
    <property type="gene ID" value="Bo21827s010"/>
</dbReference>
<dbReference type="AlphaFoldDB" id="A0A0D3AGH2"/>
<dbReference type="eggNOG" id="KOG0017">
    <property type="taxonomic scope" value="Eukaryota"/>
</dbReference>
<reference evidence="3" key="1">
    <citation type="journal article" date="2014" name="Genome Biol.">
        <title>Transcriptome and methylome profiling reveals relics of genome dominance in the mesopolyploid Brassica oleracea.</title>
        <authorList>
            <person name="Parkin I.A."/>
            <person name="Koh C."/>
            <person name="Tang H."/>
            <person name="Robinson S.J."/>
            <person name="Kagale S."/>
            <person name="Clarke W.E."/>
            <person name="Town C.D."/>
            <person name="Nixon J."/>
            <person name="Krishnakumar V."/>
            <person name="Bidwell S.L."/>
            <person name="Denoeud F."/>
            <person name="Belcram H."/>
            <person name="Links M.G."/>
            <person name="Just J."/>
            <person name="Clarke C."/>
            <person name="Bender T."/>
            <person name="Huebert T."/>
            <person name="Mason A.S."/>
            <person name="Pires J.C."/>
            <person name="Barker G."/>
            <person name="Moore J."/>
            <person name="Walley P.G."/>
            <person name="Manoli S."/>
            <person name="Batley J."/>
            <person name="Edwards D."/>
            <person name="Nelson M.N."/>
            <person name="Wang X."/>
            <person name="Paterson A.H."/>
            <person name="King G."/>
            <person name="Bancroft I."/>
            <person name="Chalhoub B."/>
            <person name="Sharpe A.G."/>
        </authorList>
    </citation>
    <scope>NUCLEOTIDE SEQUENCE [LARGE SCALE GENOMIC DNA]</scope>
    <source>
        <strain evidence="3">cv. TO1000</strain>
    </source>
</reference>
<evidence type="ECO:0000313" key="4">
    <source>
        <dbReference type="Proteomes" id="UP000032141"/>
    </source>
</evidence>
<name>A0A0D3AGH2_BRAOL</name>
<dbReference type="InterPro" id="IPR001878">
    <property type="entry name" value="Znf_CCHC"/>
</dbReference>
<keyword evidence="1" id="KW-0863">Zinc-finger</keyword>
<keyword evidence="1" id="KW-0479">Metal-binding</keyword>
<dbReference type="GO" id="GO:0003676">
    <property type="term" value="F:nucleic acid binding"/>
    <property type="evidence" value="ECO:0007669"/>
    <property type="project" value="InterPro"/>
</dbReference>